<dbReference type="InParanoid" id="G4TRL7"/>
<dbReference type="Proteomes" id="UP000007148">
    <property type="component" value="Unassembled WGS sequence"/>
</dbReference>
<reference evidence="1 2" key="1">
    <citation type="journal article" date="2011" name="PLoS Pathog.">
        <title>Endophytic Life Strategies Decoded by Genome and Transcriptome Analyses of the Mutualistic Root Symbiont Piriformospora indica.</title>
        <authorList>
            <person name="Zuccaro A."/>
            <person name="Lahrmann U."/>
            <person name="Guldener U."/>
            <person name="Langen G."/>
            <person name="Pfiffi S."/>
            <person name="Biedenkopf D."/>
            <person name="Wong P."/>
            <person name="Samans B."/>
            <person name="Grimm C."/>
            <person name="Basiewicz M."/>
            <person name="Murat C."/>
            <person name="Martin F."/>
            <person name="Kogel K.H."/>
        </authorList>
    </citation>
    <scope>NUCLEOTIDE SEQUENCE [LARGE SCALE GENOMIC DNA]</scope>
    <source>
        <strain evidence="1 2">DSM 11827</strain>
    </source>
</reference>
<dbReference type="AlphaFoldDB" id="G4TRL7"/>
<dbReference type="OrthoDB" id="3234031at2759"/>
<accession>G4TRL7</accession>
<protein>
    <submittedName>
        <fullName evidence="1">Uncharacterized protein</fullName>
    </submittedName>
</protein>
<keyword evidence="2" id="KW-1185">Reference proteome</keyword>
<organism evidence="1 2">
    <name type="scientific">Serendipita indica (strain DSM 11827)</name>
    <name type="common">Root endophyte fungus</name>
    <name type="synonym">Piriformospora indica</name>
    <dbReference type="NCBI Taxonomy" id="1109443"/>
    <lineage>
        <taxon>Eukaryota</taxon>
        <taxon>Fungi</taxon>
        <taxon>Dikarya</taxon>
        <taxon>Basidiomycota</taxon>
        <taxon>Agaricomycotina</taxon>
        <taxon>Agaricomycetes</taxon>
        <taxon>Sebacinales</taxon>
        <taxon>Serendipitaceae</taxon>
        <taxon>Serendipita</taxon>
    </lineage>
</organism>
<sequence length="180" mass="20382">MKHISQIAQRLIPGKSHGSFPKTADQKALERQRGEMDSFMLSFSTHEAICESIRRTLFEIYKARNMSGMLLRELRVEDFAQLKDGFKGTFEQRISELEDEMETILDSMDRDKLCARVVELLNAALVAASYGGTFDDEVYESWKAETLSSDLPRRGSSISALTTPSRILAHVDFDDARTLP</sequence>
<evidence type="ECO:0000313" key="1">
    <source>
        <dbReference type="EMBL" id="CCA73969.1"/>
    </source>
</evidence>
<evidence type="ECO:0000313" key="2">
    <source>
        <dbReference type="Proteomes" id="UP000007148"/>
    </source>
</evidence>
<comment type="caution">
    <text evidence="1">The sequence shown here is derived from an EMBL/GenBank/DDBJ whole genome shotgun (WGS) entry which is preliminary data.</text>
</comment>
<name>G4TRL7_SERID</name>
<gene>
    <name evidence="1" type="ORF">PIIN_07923</name>
</gene>
<dbReference type="HOGENOM" id="CLU_1741704_0_0_1"/>
<proteinExistence type="predicted"/>
<dbReference type="EMBL" id="CAFZ01000267">
    <property type="protein sequence ID" value="CCA73969.1"/>
    <property type="molecule type" value="Genomic_DNA"/>
</dbReference>